<evidence type="ECO:0000256" key="2">
    <source>
        <dbReference type="ARBA" id="ARBA00022679"/>
    </source>
</evidence>
<dbReference type="PROSITE" id="PS00028">
    <property type="entry name" value="ZINC_FINGER_C2H2_1"/>
    <property type="match status" value="1"/>
</dbReference>
<protein>
    <submittedName>
        <fullName evidence="12">Methyl-cpg-binding domain-containing protein</fullName>
    </submittedName>
</protein>
<feature type="compositionally biased region" description="Basic and acidic residues" evidence="10">
    <location>
        <begin position="1841"/>
        <end position="1851"/>
    </location>
</feature>
<evidence type="ECO:0000256" key="4">
    <source>
        <dbReference type="ARBA" id="ARBA00022771"/>
    </source>
</evidence>
<dbReference type="Pfam" id="PF00628">
    <property type="entry name" value="PHD"/>
    <property type="match status" value="2"/>
</dbReference>
<evidence type="ECO:0000313" key="13">
    <source>
        <dbReference type="Proteomes" id="UP000554482"/>
    </source>
</evidence>
<dbReference type="InterPro" id="IPR001965">
    <property type="entry name" value="Znf_PHD"/>
</dbReference>
<dbReference type="GO" id="GO:0016740">
    <property type="term" value="F:transferase activity"/>
    <property type="evidence" value="ECO:0007669"/>
    <property type="project" value="UniProtKB-KW"/>
</dbReference>
<dbReference type="CDD" id="cd15489">
    <property type="entry name" value="PHD_SF"/>
    <property type="match status" value="1"/>
</dbReference>
<dbReference type="GO" id="GO:0000785">
    <property type="term" value="C:chromatin"/>
    <property type="evidence" value="ECO:0007669"/>
    <property type="project" value="UniProtKB-ARBA"/>
</dbReference>
<comment type="caution">
    <text evidence="12">The sequence shown here is derived from an EMBL/GenBank/DDBJ whole genome shotgun (WGS) entry which is preliminary data.</text>
</comment>
<evidence type="ECO:0000313" key="12">
    <source>
        <dbReference type="EMBL" id="KAF5177826.1"/>
    </source>
</evidence>
<keyword evidence="5" id="KW-0862">Zinc</keyword>
<dbReference type="PROSITE" id="PS51542">
    <property type="entry name" value="FYRN"/>
    <property type="match status" value="1"/>
</dbReference>
<keyword evidence="2" id="KW-0808">Transferase</keyword>
<dbReference type="Gene3D" id="3.30.40.10">
    <property type="entry name" value="Zinc/RING finger domain, C3HC4 (zinc finger)"/>
    <property type="match status" value="2"/>
</dbReference>
<evidence type="ECO:0000256" key="6">
    <source>
        <dbReference type="ARBA" id="ARBA00023117"/>
    </source>
</evidence>
<reference evidence="12 13" key="1">
    <citation type="submission" date="2020-06" db="EMBL/GenBank/DDBJ databases">
        <title>Transcriptomic and genomic resources for Thalictrum thalictroides and T. hernandezii: Facilitating candidate gene discovery in an emerging model plant lineage.</title>
        <authorList>
            <person name="Arias T."/>
            <person name="Riano-Pachon D.M."/>
            <person name="Di Stilio V.S."/>
        </authorList>
    </citation>
    <scope>NUCLEOTIDE SEQUENCE [LARGE SCALE GENOMIC DNA]</scope>
    <source>
        <strain evidence="13">cv. WT478/WT964</strain>
        <tissue evidence="12">Leaves</tissue>
    </source>
</reference>
<dbReference type="InterPro" id="IPR019786">
    <property type="entry name" value="Zinc_finger_PHD-type_CS"/>
</dbReference>
<feature type="region of interest" description="Disordered" evidence="10">
    <location>
        <begin position="2141"/>
        <end position="2163"/>
    </location>
</feature>
<dbReference type="Pfam" id="PF15612">
    <property type="entry name" value="WHIM1"/>
    <property type="match status" value="1"/>
</dbReference>
<dbReference type="PROSITE" id="PS51543">
    <property type="entry name" value="FYRC"/>
    <property type="match status" value="1"/>
</dbReference>
<feature type="domain" description="PHD-type" evidence="11">
    <location>
        <begin position="73"/>
        <end position="123"/>
    </location>
</feature>
<dbReference type="PANTHER" id="PTHR47162:SF10">
    <property type="entry name" value="METHYL-CPG-BINDING DOMAIN-CONTAINING PROTEIN 9 ISOFORM X1"/>
    <property type="match status" value="1"/>
</dbReference>
<keyword evidence="3" id="KW-0479">Metal-binding</keyword>
<proteinExistence type="predicted"/>
<dbReference type="SUPFAM" id="SSF57903">
    <property type="entry name" value="FYVE/PHD zinc finger"/>
    <property type="match status" value="2"/>
</dbReference>
<keyword evidence="7" id="KW-0238">DNA-binding</keyword>
<dbReference type="PANTHER" id="PTHR47162">
    <property type="entry name" value="OS02G0192300 PROTEIN"/>
    <property type="match status" value="1"/>
</dbReference>
<evidence type="ECO:0000256" key="3">
    <source>
        <dbReference type="ARBA" id="ARBA00022723"/>
    </source>
</evidence>
<dbReference type="InterPro" id="IPR013083">
    <property type="entry name" value="Znf_RING/FYVE/PHD"/>
</dbReference>
<dbReference type="EMBL" id="JABWDY010040871">
    <property type="protein sequence ID" value="KAF5177826.1"/>
    <property type="molecule type" value="Genomic_DNA"/>
</dbReference>
<keyword evidence="13" id="KW-1185">Reference proteome</keyword>
<sequence length="2163" mass="239483">MASNNSNSSASDAKTAENRNFLFEIDLNEIPSSPSSENVSSPIQEAYEVVRNCLGNPKQASGPPAELPGEFRNESCVCGRVEARGGVVVCDGCEKWFHLSCAGMRSRQAIVLEDWACGACVEKGVGSKRWPLGFVGGSGSKGNGVRLLDINALPPSDGEGDASDDLQYQRMYASDDNPSSSLAYSDLWKARNGFDLQSGSSMITHPVKSGVEGIMDHRLTMSRSFEEADLNSHLGGTLKGNNANTKLRKKELARISRANSSAEKQEVYRSSRGREFSDVTMEPVTCTIGSNPRITEGGAESNDGSGSQQFKELLPVQYEDFYVIRLGKIDVRPTYHIRTEIWPVGYQSRWHDKITGSLFTCDVLDGGDSGPVFTVRRCPCPLSPISNGSTILMRPAPGRLEGSSNLVITSDIEDDTIKLYLSDPDPRGQDLLSCLRSDLNEAYNECGLPSGILSEEPYEVSSRNTALRDEIGELCVEGKSYSLVWAEVSEKLVSACRDVFTKSGSFHFYCKHELGIIDSGSGDANSEVTLGSLTKLCCLSGPVNIPHVIHSVNELDTSCKALSEWLKQDRFGLDVEFVQELIEQLPGAQSCSGYELLDTRREYPTLQTARSGHLMTKRKRDVQCKEDLASDNFLTGCKKQRMQGFLQTHDIDVRYPPPGKPLSTKLSAELVSEILQVWEFLWRFYETLGMKEPLPFQELEKELVNPWSDGSNFLEIIEKDIQENKNFTSTGNGDTVDVTMQQRSEDAAVSSENLPTFTTIETGRGKEASQARLASRTYYKCTGVSLTKIHSSLLKILVGELQAKVAPLVDPNFDNGESKSRRGRKKDIDNSIPMKMSKIDMVPVNELTWPELARRYILAVLSMDCNLDSSDITSREGGKVFRCLQGDGGVLCGSLTGVAGMEADALLLAGATKQIFGSLKGENDLWVVLEDEDTEAIGAGDTPGGDGTSIPEWAKVLEPVRKLPTNVGTRIRKCVYEALDRDPPEWARKILEHSISKEVYKGNASGPTKKAVLSVLAKAATEGPQKKPDKERKEKGVSTISDIVTKQCRIVLRRAVAADESKTFCNLLGTTSLDLNDYDDVGILGSPAMVSRPLDFRTIDLRLAVGYYGGSPEAFLEQVREVWYNIRTAYGDKPELVQLAEALSQNFESLYEKEVVALVQKLREHVNPKTSNSTSKKELIELLNCANDIPKAPWDSVCKVCGIDKEDENVLLCDGHGCNSEYHKYCLIPPLTKIPVGNWYCPSCVAGEDKGQIASKRTKFVNRRRQKRYQGENSRAFSEALNRLAITMGEKEYWEFSVEERIFLLKFLCDEVLNSTIIRAHLDQCADMSSDLQQKLRSLSVELRNLKFREETLATRSSKDNLISFDGALDDGRDKMATLLTNYGRCMGQRTLNNSYNHYVASNGSLLPVHDVPEENKQPYLVCSLENYCNGGGTEYVKVAGVGNGMRDESSVIDDGQILGNLFPRAISIRRHESNGGIEQPFSTREIKFDDANRELNIQCFLNKKNGFDAGINGPALPHNVQGPCLSIETRQIESGTQNYSTVMPTNLDKLLSCPQNLCSESENPNLEANSLKDEISVLMDSVASIESQLLKVTMRREYLGRDSGDRLYWILGRPEKRPWLVVDGSTPSYLKRTGNDFLVEKSSSRCSILFHGEASSYTRGSAACSTYENQFQASPSNGVRIFPSIFFYDSDFEIQALIGWLRDSDPRERDLRDSILQFHKLWSQAPPKVGNNIHYDSQVIRESLSNNDETVPPRSLFTKAAAILENSYGPCFEPDTTEIPRKRGRKMKVVHEDRLYRCECLEPIWPSRHHCLSCHHTFCTSLEVVEHNDGKCHSGPLAADDSKENDESSKGKAMMRSEATRGCAEEVKTAEALKSEKFDVSSKLVKFQKGEMVCPYNIEEISRKFVSKDSNKELVKEIGLLGSNGIPSFVHCTSPYIHDPTLVLDPAQKGQTEVGSSTTLEMDSSHAAIESYPSDKHITNQFPKRSAAGCGKEASKTEVGDYVVGKVPIFSTPELDAGDSGIVPMSALRPLVGKDTQVLRRLKINLLDIDAVLPEEAFRPSKAHSSTRRAWRAFVKSAESILEMVKASMVLGDMIKTEYLRNGWWYWSSLSAAARTSTMSSLALRIYALDASIIYEKTPPASDGGHPADNLKSGKKRKGNDI</sequence>
<dbReference type="GO" id="GO:0008270">
    <property type="term" value="F:zinc ion binding"/>
    <property type="evidence" value="ECO:0007669"/>
    <property type="project" value="UniProtKB-KW"/>
</dbReference>
<dbReference type="PROSITE" id="PS50016">
    <property type="entry name" value="ZF_PHD_2"/>
    <property type="match status" value="2"/>
</dbReference>
<dbReference type="InterPro" id="IPR028942">
    <property type="entry name" value="WHIM1_dom"/>
</dbReference>
<dbReference type="CDD" id="cd15519">
    <property type="entry name" value="PHD1_Lid2p_like"/>
    <property type="match status" value="1"/>
</dbReference>
<evidence type="ECO:0000256" key="5">
    <source>
        <dbReference type="ARBA" id="ARBA00022833"/>
    </source>
</evidence>
<comment type="subcellular location">
    <subcellularLocation>
        <location evidence="1">Nucleus</location>
    </subcellularLocation>
</comment>
<dbReference type="OrthoDB" id="1903104at2759"/>
<gene>
    <name evidence="12" type="ORF">FRX31_032588</name>
</gene>
<evidence type="ECO:0000256" key="9">
    <source>
        <dbReference type="PROSITE-ProRule" id="PRU00146"/>
    </source>
</evidence>
<dbReference type="InterPro" id="IPR036427">
    <property type="entry name" value="Bromodomain-like_sf"/>
</dbReference>
<keyword evidence="6" id="KW-0103">Bromodomain</keyword>
<organism evidence="12 13">
    <name type="scientific">Thalictrum thalictroides</name>
    <name type="common">Rue-anemone</name>
    <name type="synonym">Anemone thalictroides</name>
    <dbReference type="NCBI Taxonomy" id="46969"/>
    <lineage>
        <taxon>Eukaryota</taxon>
        <taxon>Viridiplantae</taxon>
        <taxon>Streptophyta</taxon>
        <taxon>Embryophyta</taxon>
        <taxon>Tracheophyta</taxon>
        <taxon>Spermatophyta</taxon>
        <taxon>Magnoliopsida</taxon>
        <taxon>Ranunculales</taxon>
        <taxon>Ranunculaceae</taxon>
        <taxon>Thalictroideae</taxon>
        <taxon>Thalictrum</taxon>
    </lineage>
</organism>
<accession>A0A7J6UYT2</accession>
<dbReference type="SMART" id="SM00249">
    <property type="entry name" value="PHD"/>
    <property type="match status" value="2"/>
</dbReference>
<dbReference type="SUPFAM" id="SSF47370">
    <property type="entry name" value="Bromodomain"/>
    <property type="match status" value="1"/>
</dbReference>
<dbReference type="InterPro" id="IPR003888">
    <property type="entry name" value="FYrich_N"/>
</dbReference>
<keyword evidence="8" id="KW-0539">Nucleus</keyword>
<dbReference type="InterPro" id="IPR019787">
    <property type="entry name" value="Znf_PHD-finger"/>
</dbReference>
<name>A0A7J6UYT2_THATH</name>
<dbReference type="Proteomes" id="UP000554482">
    <property type="component" value="Unassembled WGS sequence"/>
</dbReference>
<dbReference type="Gene3D" id="1.20.920.10">
    <property type="entry name" value="Bromodomain-like"/>
    <property type="match status" value="1"/>
</dbReference>
<dbReference type="PROSITE" id="PS01359">
    <property type="entry name" value="ZF_PHD_1"/>
    <property type="match status" value="2"/>
</dbReference>
<feature type="region of interest" description="Disordered" evidence="10">
    <location>
        <begin position="288"/>
        <end position="307"/>
    </location>
</feature>
<feature type="compositionally biased region" description="Basic residues" evidence="10">
    <location>
        <begin position="2154"/>
        <end position="2163"/>
    </location>
</feature>
<feature type="region of interest" description="Disordered" evidence="10">
    <location>
        <begin position="1834"/>
        <end position="1861"/>
    </location>
</feature>
<evidence type="ECO:0000256" key="10">
    <source>
        <dbReference type="SAM" id="MobiDB-lite"/>
    </source>
</evidence>
<keyword evidence="4 9" id="KW-0863">Zinc-finger</keyword>
<dbReference type="InterPro" id="IPR011011">
    <property type="entry name" value="Znf_FYVE_PHD"/>
</dbReference>
<dbReference type="GO" id="GO:0140993">
    <property type="term" value="F:histone modifying activity"/>
    <property type="evidence" value="ECO:0007669"/>
    <property type="project" value="UniProtKB-ARBA"/>
</dbReference>
<dbReference type="InterPro" id="IPR013087">
    <property type="entry name" value="Znf_C2H2_type"/>
</dbReference>
<feature type="domain" description="PHD-type" evidence="11">
    <location>
        <begin position="1195"/>
        <end position="1247"/>
    </location>
</feature>
<evidence type="ECO:0000259" key="11">
    <source>
        <dbReference type="PROSITE" id="PS50016"/>
    </source>
</evidence>
<evidence type="ECO:0000256" key="7">
    <source>
        <dbReference type="ARBA" id="ARBA00023125"/>
    </source>
</evidence>
<dbReference type="GO" id="GO:0003677">
    <property type="term" value="F:DNA binding"/>
    <property type="evidence" value="ECO:0007669"/>
    <property type="project" value="UniProtKB-KW"/>
</dbReference>
<evidence type="ECO:0000256" key="8">
    <source>
        <dbReference type="ARBA" id="ARBA00023242"/>
    </source>
</evidence>
<dbReference type="GO" id="GO:0005634">
    <property type="term" value="C:nucleus"/>
    <property type="evidence" value="ECO:0007669"/>
    <property type="project" value="UniProtKB-SubCell"/>
</dbReference>
<evidence type="ECO:0000256" key="1">
    <source>
        <dbReference type="ARBA" id="ARBA00004123"/>
    </source>
</evidence>
<dbReference type="InterPro" id="IPR003889">
    <property type="entry name" value="FYrich_C"/>
</dbReference>
<dbReference type="Gene3D" id="3.30.160.360">
    <property type="match status" value="1"/>
</dbReference>